<dbReference type="VEuPathDB" id="TriTrypDB:ECC02_001582"/>
<dbReference type="VEuPathDB" id="TriTrypDB:C4B63_61g94"/>
<dbReference type="VEuPathDB" id="TriTrypDB:TcBrA4_0135320"/>
<dbReference type="Proteomes" id="UP000246121">
    <property type="component" value="Unassembled WGS sequence"/>
</dbReference>
<comment type="caution">
    <text evidence="1">The sequence shown here is derived from an EMBL/GenBank/DDBJ whole genome shotgun (WGS) entry which is preliminary data.</text>
</comment>
<dbReference type="VEuPathDB" id="TriTrypDB:BCY84_22033"/>
<organism evidence="1 2">
    <name type="scientific">Trypanosoma cruzi</name>
    <dbReference type="NCBI Taxonomy" id="5693"/>
    <lineage>
        <taxon>Eukaryota</taxon>
        <taxon>Discoba</taxon>
        <taxon>Euglenozoa</taxon>
        <taxon>Kinetoplastea</taxon>
        <taxon>Metakinetoplastina</taxon>
        <taxon>Trypanosomatida</taxon>
        <taxon>Trypanosomatidae</taxon>
        <taxon>Trypanosoma</taxon>
        <taxon>Schizotrypanum</taxon>
    </lineage>
</organism>
<evidence type="ECO:0000313" key="1">
    <source>
        <dbReference type="EMBL" id="PWU89296.1"/>
    </source>
</evidence>
<dbReference type="VEuPathDB" id="TriTrypDB:TCSYLVIO_009070"/>
<dbReference type="VEuPathDB" id="TriTrypDB:TcCLB.508911.10"/>
<accession>A0A2V2V1A5</accession>
<dbReference type="VEuPathDB" id="TriTrypDB:TcCLB.510055.150"/>
<dbReference type="VEuPathDB" id="TriTrypDB:C3747_24g344"/>
<proteinExistence type="predicted"/>
<evidence type="ECO:0000313" key="2">
    <source>
        <dbReference type="Proteomes" id="UP000246121"/>
    </source>
</evidence>
<name>A0A2V2V1A5_TRYCR</name>
<dbReference type="VEuPathDB" id="TriTrypDB:TCDM_09213"/>
<protein>
    <submittedName>
        <fullName evidence="1">Uncharacterized protein</fullName>
    </submittedName>
</protein>
<reference evidence="1 2" key="1">
    <citation type="journal article" date="2018" name="Microb. Genom.">
        <title>Expanding an expanded genome: long-read sequencing of Trypanosoma cruzi.</title>
        <authorList>
            <person name="Berna L."/>
            <person name="Rodriguez M."/>
            <person name="Chiribao M.L."/>
            <person name="Parodi-Talice A."/>
            <person name="Pita S."/>
            <person name="Rijo G."/>
            <person name="Alvarez-Valin F."/>
            <person name="Robello C."/>
        </authorList>
    </citation>
    <scope>NUCLEOTIDE SEQUENCE [LARGE SCALE GENOMIC DNA]</scope>
    <source>
        <strain evidence="1 2">Dm28c</strain>
    </source>
</reference>
<dbReference type="EMBL" id="PRFA01000061">
    <property type="protein sequence ID" value="PWU89296.1"/>
    <property type="molecule type" value="Genomic_DNA"/>
</dbReference>
<dbReference type="VEuPathDB" id="TriTrypDB:TcYC6_0048090"/>
<dbReference type="AlphaFoldDB" id="A0A2V2V1A5"/>
<sequence length="171" mass="18656">MKQAELPALPAKLTSEERFERILRLYEGVVEEGVAAIRLTLPPHEPFTVPHNLFLRAAVHKDVLCGTNVSAGADPASLVLFGRVEVVDVPPAVGASPAAIKQCEVEGGVPVIEVSASGTTFAAMDVSRRTAFCWRRCTIQTARVSLRLHQRWVFCHVCSKCISGCGWQHRP</sequence>
<dbReference type="VEuPathDB" id="TriTrypDB:Tc_MARK_7735"/>
<dbReference type="VEuPathDB" id="TriTrypDB:TcG_04337"/>
<dbReference type="VEuPathDB" id="TriTrypDB:TcCL_Unassigned06444"/>
<gene>
    <name evidence="1" type="ORF">C4B63_61g94</name>
</gene>